<dbReference type="PROSITE" id="PS50011">
    <property type="entry name" value="PROTEIN_KINASE_DOM"/>
    <property type="match status" value="1"/>
</dbReference>
<dbReference type="RefSeq" id="WP_146432062.1">
    <property type="nucleotide sequence ID" value="NZ_SJPF01000003.1"/>
</dbReference>
<protein>
    <recommendedName>
        <fullName evidence="1">non-specific serine/threonine protein kinase</fullName>
        <ecNumber evidence="1">2.7.11.1</ecNumber>
    </recommendedName>
</protein>
<keyword evidence="7" id="KW-0812">Transmembrane</keyword>
<evidence type="ECO:0000256" key="2">
    <source>
        <dbReference type="ARBA" id="ARBA00022527"/>
    </source>
</evidence>
<keyword evidence="3 9" id="KW-0808">Transferase</keyword>
<feature type="transmembrane region" description="Helical" evidence="7">
    <location>
        <begin position="378"/>
        <end position="400"/>
    </location>
</feature>
<dbReference type="OrthoDB" id="6111975at2"/>
<dbReference type="EMBL" id="SJPF01000003">
    <property type="protein sequence ID" value="TWT32775.1"/>
    <property type="molecule type" value="Genomic_DNA"/>
</dbReference>
<dbReference type="Gene3D" id="1.10.510.10">
    <property type="entry name" value="Transferase(Phosphotransferase) domain 1"/>
    <property type="match status" value="1"/>
</dbReference>
<evidence type="ECO:0000313" key="10">
    <source>
        <dbReference type="Proteomes" id="UP000318878"/>
    </source>
</evidence>
<dbReference type="Gene3D" id="3.30.200.20">
    <property type="entry name" value="Phosphorylase Kinase, domain 1"/>
    <property type="match status" value="1"/>
</dbReference>
<evidence type="ECO:0000313" key="9">
    <source>
        <dbReference type="EMBL" id="TWT32775.1"/>
    </source>
</evidence>
<dbReference type="InterPro" id="IPR000719">
    <property type="entry name" value="Prot_kinase_dom"/>
</dbReference>
<dbReference type="InterPro" id="IPR008271">
    <property type="entry name" value="Ser/Thr_kinase_AS"/>
</dbReference>
<dbReference type="PANTHER" id="PTHR43289">
    <property type="entry name" value="MITOGEN-ACTIVATED PROTEIN KINASE KINASE KINASE 20-RELATED"/>
    <property type="match status" value="1"/>
</dbReference>
<dbReference type="SUPFAM" id="SSF56112">
    <property type="entry name" value="Protein kinase-like (PK-like)"/>
    <property type="match status" value="1"/>
</dbReference>
<name>A0A5C5V4W9_9BACT</name>
<evidence type="ECO:0000256" key="5">
    <source>
        <dbReference type="ARBA" id="ARBA00022777"/>
    </source>
</evidence>
<evidence type="ECO:0000259" key="8">
    <source>
        <dbReference type="PROSITE" id="PS50011"/>
    </source>
</evidence>
<evidence type="ECO:0000256" key="4">
    <source>
        <dbReference type="ARBA" id="ARBA00022741"/>
    </source>
</evidence>
<keyword evidence="2" id="KW-0723">Serine/threonine-protein kinase</keyword>
<feature type="transmembrane region" description="Helical" evidence="7">
    <location>
        <begin position="406"/>
        <end position="428"/>
    </location>
</feature>
<keyword evidence="7" id="KW-1133">Transmembrane helix</keyword>
<keyword evidence="5 9" id="KW-0418">Kinase</keyword>
<gene>
    <name evidence="9" type="primary">pknB_3</name>
    <name evidence="9" type="ORF">Enr8_25810</name>
</gene>
<feature type="transmembrane region" description="Helical" evidence="7">
    <location>
        <begin position="489"/>
        <end position="510"/>
    </location>
</feature>
<reference evidence="9 10" key="1">
    <citation type="submission" date="2019-02" db="EMBL/GenBank/DDBJ databases">
        <title>Deep-cultivation of Planctomycetes and their phenomic and genomic characterization uncovers novel biology.</title>
        <authorList>
            <person name="Wiegand S."/>
            <person name="Jogler M."/>
            <person name="Boedeker C."/>
            <person name="Pinto D."/>
            <person name="Vollmers J."/>
            <person name="Rivas-Marin E."/>
            <person name="Kohn T."/>
            <person name="Peeters S.H."/>
            <person name="Heuer A."/>
            <person name="Rast P."/>
            <person name="Oberbeckmann S."/>
            <person name="Bunk B."/>
            <person name="Jeske O."/>
            <person name="Meyerdierks A."/>
            <person name="Storesund J.E."/>
            <person name="Kallscheuer N."/>
            <person name="Luecker S."/>
            <person name="Lage O.M."/>
            <person name="Pohl T."/>
            <person name="Merkel B.J."/>
            <person name="Hornburger P."/>
            <person name="Mueller R.-W."/>
            <person name="Bruemmer F."/>
            <person name="Labrenz M."/>
            <person name="Spormann A.M."/>
            <person name="Op Den Camp H."/>
            <person name="Overmann J."/>
            <person name="Amann R."/>
            <person name="Jetten M.S.M."/>
            <person name="Mascher T."/>
            <person name="Medema M.H."/>
            <person name="Devos D.P."/>
            <person name="Kaster A.-K."/>
            <person name="Ovreas L."/>
            <person name="Rohde M."/>
            <person name="Galperin M.Y."/>
            <person name="Jogler C."/>
        </authorList>
    </citation>
    <scope>NUCLEOTIDE SEQUENCE [LARGE SCALE GENOMIC DNA]</scope>
    <source>
        <strain evidence="9 10">Enr8</strain>
    </source>
</reference>
<feature type="transmembrane region" description="Helical" evidence="7">
    <location>
        <begin position="516"/>
        <end position="537"/>
    </location>
</feature>
<dbReference type="EC" id="2.7.11.1" evidence="1"/>
<keyword evidence="7" id="KW-0472">Membrane</keyword>
<proteinExistence type="predicted"/>
<dbReference type="InterPro" id="IPR011009">
    <property type="entry name" value="Kinase-like_dom_sf"/>
</dbReference>
<dbReference type="SMART" id="SM00220">
    <property type="entry name" value="S_TKc"/>
    <property type="match status" value="1"/>
</dbReference>
<dbReference type="AlphaFoldDB" id="A0A5C5V4W9"/>
<keyword evidence="10" id="KW-1185">Reference proteome</keyword>
<dbReference type="PROSITE" id="PS00108">
    <property type="entry name" value="PROTEIN_KINASE_ST"/>
    <property type="match status" value="1"/>
</dbReference>
<feature type="transmembrane region" description="Helical" evidence="7">
    <location>
        <begin position="440"/>
        <end position="458"/>
    </location>
</feature>
<keyword evidence="4" id="KW-0547">Nucleotide-binding</keyword>
<sequence>MTPEDYQLVCEAFDEVSQLPASERDAHLAARFAQRDDLRKQVAAMLAQDDDSRLDRSPLEAALTAESPTIAIHDTVDVSPPLPASIQIDGYEVEAEIARGGMGVVYRARQQHPNRTVALKMILAGQFASPDEVARFRIEAEAAANLNHPGIVPIYEVGSHAGRHYFSMGYVAGKSLAVALKTETFTFDQAADLVRQIAEAIEYAHQHGVIHRDLKPSNVLLDAEGRPQVTDFGLAKRVDDESHLTCTGQVMGSPGYMAPEQASGRVGQIGAATDVYGLGAILYALLTGKPPFESGSILEAIDLVCTADVTPPRKLNWQIPRKLETICLKCLHKTPGARYKSAAELAADLRAFLSNEPIQARPLSLLERVIFWARRRPGLAITWAAMLLFYAYHLFCVWVVRDPVSVQPLFQLISIATALGYAVGAWFFQRMYERPSTRTTAIYAWMTMNVALLTMLLFSANGASSPLVLGYVLLVAASGALYQTGLVGYVTTISLIGYYLHVLFAVLYPKDPPLDIHWTICLTLSILLLGMIQYFVVRKIRMANA</sequence>
<dbReference type="GO" id="GO:0004674">
    <property type="term" value="F:protein serine/threonine kinase activity"/>
    <property type="evidence" value="ECO:0007669"/>
    <property type="project" value="UniProtKB-KW"/>
</dbReference>
<dbReference type="Proteomes" id="UP000318878">
    <property type="component" value="Unassembled WGS sequence"/>
</dbReference>
<accession>A0A5C5V4W9</accession>
<dbReference type="PANTHER" id="PTHR43289:SF6">
    <property type="entry name" value="SERINE_THREONINE-PROTEIN KINASE NEKL-3"/>
    <property type="match status" value="1"/>
</dbReference>
<evidence type="ECO:0000256" key="1">
    <source>
        <dbReference type="ARBA" id="ARBA00012513"/>
    </source>
</evidence>
<evidence type="ECO:0000256" key="7">
    <source>
        <dbReference type="SAM" id="Phobius"/>
    </source>
</evidence>
<feature type="transmembrane region" description="Helical" evidence="7">
    <location>
        <begin position="464"/>
        <end position="482"/>
    </location>
</feature>
<keyword evidence="6" id="KW-0067">ATP-binding</keyword>
<organism evidence="9 10">
    <name type="scientific">Blastopirellula retiformator</name>
    <dbReference type="NCBI Taxonomy" id="2527970"/>
    <lineage>
        <taxon>Bacteria</taxon>
        <taxon>Pseudomonadati</taxon>
        <taxon>Planctomycetota</taxon>
        <taxon>Planctomycetia</taxon>
        <taxon>Pirellulales</taxon>
        <taxon>Pirellulaceae</taxon>
        <taxon>Blastopirellula</taxon>
    </lineage>
</organism>
<dbReference type="CDD" id="cd14014">
    <property type="entry name" value="STKc_PknB_like"/>
    <property type="match status" value="1"/>
</dbReference>
<dbReference type="GO" id="GO:0005524">
    <property type="term" value="F:ATP binding"/>
    <property type="evidence" value="ECO:0007669"/>
    <property type="project" value="UniProtKB-KW"/>
</dbReference>
<dbReference type="Pfam" id="PF00069">
    <property type="entry name" value="Pkinase"/>
    <property type="match status" value="1"/>
</dbReference>
<evidence type="ECO:0000256" key="3">
    <source>
        <dbReference type="ARBA" id="ARBA00022679"/>
    </source>
</evidence>
<evidence type="ECO:0000256" key="6">
    <source>
        <dbReference type="ARBA" id="ARBA00022840"/>
    </source>
</evidence>
<feature type="domain" description="Protein kinase" evidence="8">
    <location>
        <begin position="91"/>
        <end position="353"/>
    </location>
</feature>
<dbReference type="FunFam" id="1.10.510.10:FF:000021">
    <property type="entry name" value="Serine/threonine protein kinase"/>
    <property type="match status" value="1"/>
</dbReference>
<comment type="caution">
    <text evidence="9">The sequence shown here is derived from an EMBL/GenBank/DDBJ whole genome shotgun (WGS) entry which is preliminary data.</text>
</comment>